<evidence type="ECO:0000313" key="2">
    <source>
        <dbReference type="EMBL" id="MFI2318928.1"/>
    </source>
</evidence>
<dbReference type="InterPro" id="IPR011032">
    <property type="entry name" value="GroES-like_sf"/>
</dbReference>
<dbReference type="Pfam" id="PF08240">
    <property type="entry name" value="ADH_N"/>
    <property type="match status" value="1"/>
</dbReference>
<gene>
    <name evidence="2" type="ORF">ACH47G_00415</name>
</gene>
<dbReference type="RefSeq" id="WP_396946185.1">
    <property type="nucleotide sequence ID" value="NZ_JBIRXV010000001.1"/>
</dbReference>
<keyword evidence="3" id="KW-1185">Reference proteome</keyword>
<dbReference type="Gene3D" id="3.90.180.10">
    <property type="entry name" value="Medium-chain alcohol dehydrogenases, catalytic domain"/>
    <property type="match status" value="1"/>
</dbReference>
<comment type="caution">
    <text evidence="2">The sequence shown here is derived from an EMBL/GenBank/DDBJ whole genome shotgun (WGS) entry which is preliminary data.</text>
</comment>
<dbReference type="Proteomes" id="UP001611450">
    <property type="component" value="Unassembled WGS sequence"/>
</dbReference>
<sequence length="186" mass="19892">MEEAVGAGVTTATVGDRVVLSFASCPCAPCRTGRPTQCPTYFPLNFGAHRSDGTTSLRDRSGQPIGGSFFGQSSMAQYAVASQHSVVPIAVEDDDELTMLAPIGCGSKPVRAQCSISFARSRDRVSPCSGRAVSVTDRNLLADLPEVFGPWQTAWKRHRRYAGDGTWDRVLIALLALADATGNLDW</sequence>
<name>A0ABW7W7G1_9NOCA</name>
<protein>
    <submittedName>
        <fullName evidence="2">Alcohol dehydrogenase catalytic domain-containing protein</fullName>
    </submittedName>
</protein>
<organism evidence="2 3">
    <name type="scientific">Nocardia beijingensis</name>
    <dbReference type="NCBI Taxonomy" id="95162"/>
    <lineage>
        <taxon>Bacteria</taxon>
        <taxon>Bacillati</taxon>
        <taxon>Actinomycetota</taxon>
        <taxon>Actinomycetes</taxon>
        <taxon>Mycobacteriales</taxon>
        <taxon>Nocardiaceae</taxon>
        <taxon>Nocardia</taxon>
    </lineage>
</organism>
<evidence type="ECO:0000313" key="3">
    <source>
        <dbReference type="Proteomes" id="UP001611450"/>
    </source>
</evidence>
<accession>A0ABW7W7G1</accession>
<feature type="domain" description="Alcohol dehydrogenase-like N-terminal" evidence="1">
    <location>
        <begin position="3"/>
        <end position="89"/>
    </location>
</feature>
<dbReference type="SUPFAM" id="SSF50129">
    <property type="entry name" value="GroES-like"/>
    <property type="match status" value="1"/>
</dbReference>
<reference evidence="2 3" key="1">
    <citation type="submission" date="2024-10" db="EMBL/GenBank/DDBJ databases">
        <title>The Natural Products Discovery Center: Release of the First 8490 Sequenced Strains for Exploring Actinobacteria Biosynthetic Diversity.</title>
        <authorList>
            <person name="Kalkreuter E."/>
            <person name="Kautsar S.A."/>
            <person name="Yang D."/>
            <person name="Bader C.D."/>
            <person name="Teijaro C.N."/>
            <person name="Fluegel L."/>
            <person name="Davis C.M."/>
            <person name="Simpson J.R."/>
            <person name="Lauterbach L."/>
            <person name="Steele A.D."/>
            <person name="Gui C."/>
            <person name="Meng S."/>
            <person name="Li G."/>
            <person name="Viehrig K."/>
            <person name="Ye F."/>
            <person name="Su P."/>
            <person name="Kiefer A.F."/>
            <person name="Nichols A."/>
            <person name="Cepeda A.J."/>
            <person name="Yan W."/>
            <person name="Fan B."/>
            <person name="Jiang Y."/>
            <person name="Adhikari A."/>
            <person name="Zheng C.-J."/>
            <person name="Schuster L."/>
            <person name="Cowan T.M."/>
            <person name="Smanski M.J."/>
            <person name="Chevrette M.G."/>
            <person name="De Carvalho L.P.S."/>
            <person name="Shen B."/>
        </authorList>
    </citation>
    <scope>NUCLEOTIDE SEQUENCE [LARGE SCALE GENOMIC DNA]</scope>
    <source>
        <strain evidence="2 3">NPDC019626</strain>
    </source>
</reference>
<dbReference type="InterPro" id="IPR013154">
    <property type="entry name" value="ADH-like_N"/>
</dbReference>
<proteinExistence type="predicted"/>
<dbReference type="EMBL" id="JBIRXV010000001">
    <property type="protein sequence ID" value="MFI2318928.1"/>
    <property type="molecule type" value="Genomic_DNA"/>
</dbReference>
<evidence type="ECO:0000259" key="1">
    <source>
        <dbReference type="Pfam" id="PF08240"/>
    </source>
</evidence>